<dbReference type="InterPro" id="IPR013083">
    <property type="entry name" value="Znf_RING/FYVE/PHD"/>
</dbReference>
<dbReference type="EMBL" id="KK101091">
    <property type="protein sequence ID" value="KIZ02238.1"/>
    <property type="molecule type" value="Genomic_DNA"/>
</dbReference>
<dbReference type="Gene3D" id="3.30.40.10">
    <property type="entry name" value="Zinc/RING finger domain, C3HC4 (zinc finger)"/>
    <property type="match status" value="1"/>
</dbReference>
<evidence type="ECO:0000313" key="7">
    <source>
        <dbReference type="Proteomes" id="UP000054498"/>
    </source>
</evidence>
<feature type="compositionally biased region" description="Low complexity" evidence="4">
    <location>
        <begin position="188"/>
        <end position="197"/>
    </location>
</feature>
<evidence type="ECO:0000313" key="6">
    <source>
        <dbReference type="EMBL" id="KIZ02238.1"/>
    </source>
</evidence>
<evidence type="ECO:0000256" key="4">
    <source>
        <dbReference type="SAM" id="MobiDB-lite"/>
    </source>
</evidence>
<gene>
    <name evidence="6" type="ORF">MNEG_5720</name>
</gene>
<dbReference type="Pfam" id="PF12906">
    <property type="entry name" value="RINGv"/>
    <property type="match status" value="1"/>
</dbReference>
<feature type="compositionally biased region" description="Low complexity" evidence="4">
    <location>
        <begin position="284"/>
        <end position="308"/>
    </location>
</feature>
<evidence type="ECO:0000259" key="5">
    <source>
        <dbReference type="PROSITE" id="PS51292"/>
    </source>
</evidence>
<dbReference type="RefSeq" id="XP_013901257.1">
    <property type="nucleotide sequence ID" value="XM_014045803.1"/>
</dbReference>
<dbReference type="OrthoDB" id="542746at2759"/>
<name>A0A0D2JTL0_9CHLO</name>
<evidence type="ECO:0000256" key="1">
    <source>
        <dbReference type="ARBA" id="ARBA00022723"/>
    </source>
</evidence>
<evidence type="ECO:0000256" key="2">
    <source>
        <dbReference type="ARBA" id="ARBA00022771"/>
    </source>
</evidence>
<dbReference type="SMART" id="SM00744">
    <property type="entry name" value="RINGv"/>
    <property type="match status" value="1"/>
</dbReference>
<feature type="domain" description="RING-CH-type" evidence="5">
    <location>
        <begin position="24"/>
        <end position="86"/>
    </location>
</feature>
<dbReference type="InterPro" id="IPR011016">
    <property type="entry name" value="Znf_RING-CH"/>
</dbReference>
<sequence length="353" mass="36910">MTLCEGDVAHGRADEGQHLHTHLEDQDDERVCWICLGGDDESGHLVQPCACPRYTHASCLARWQLVSAGKNEESRCRFCDKVLPDWRPALTPTALQPKPSVMSVRYRGVTHRIQYTPGPDGLESFLNTLQSIGIKVASASQVTFLCRSPDTGEEMALRGLKAFDAAAYCASITAAKRIQRNLSRRRSSGAASDAAGDMGVHAAHPESPTAAGAARRCEEGGAVRAEASGGGGASGGSSDAEEGPPRSTAAAVSADGGMVAASEQLPLRQRVVAHVHAEALQEGAGAQASAVPAPRSAAAAEESSAALPSDRRRSSAASSSSGRSRRSRRGTHSQLWNVAASLVAMVVGGRRQQ</sequence>
<feature type="region of interest" description="Disordered" evidence="4">
    <location>
        <begin position="284"/>
        <end position="334"/>
    </location>
</feature>
<dbReference type="Proteomes" id="UP000054498">
    <property type="component" value="Unassembled WGS sequence"/>
</dbReference>
<keyword evidence="7" id="KW-1185">Reference proteome</keyword>
<organism evidence="6 7">
    <name type="scientific">Monoraphidium neglectum</name>
    <dbReference type="NCBI Taxonomy" id="145388"/>
    <lineage>
        <taxon>Eukaryota</taxon>
        <taxon>Viridiplantae</taxon>
        <taxon>Chlorophyta</taxon>
        <taxon>core chlorophytes</taxon>
        <taxon>Chlorophyceae</taxon>
        <taxon>CS clade</taxon>
        <taxon>Sphaeropleales</taxon>
        <taxon>Selenastraceae</taxon>
        <taxon>Monoraphidium</taxon>
    </lineage>
</organism>
<keyword evidence="2" id="KW-0863">Zinc-finger</keyword>
<proteinExistence type="predicted"/>
<dbReference type="KEGG" id="mng:MNEG_5720"/>
<feature type="region of interest" description="Disordered" evidence="4">
    <location>
        <begin position="181"/>
        <end position="255"/>
    </location>
</feature>
<dbReference type="PROSITE" id="PS51292">
    <property type="entry name" value="ZF_RING_CH"/>
    <property type="match status" value="1"/>
</dbReference>
<reference evidence="6 7" key="1">
    <citation type="journal article" date="2013" name="BMC Genomics">
        <title>Reconstruction of the lipid metabolism for the microalga Monoraphidium neglectum from its genome sequence reveals characteristics suitable for biofuel production.</title>
        <authorList>
            <person name="Bogen C."/>
            <person name="Al-Dilaimi A."/>
            <person name="Albersmeier A."/>
            <person name="Wichmann J."/>
            <person name="Grundmann M."/>
            <person name="Rupp O."/>
            <person name="Lauersen K.J."/>
            <person name="Blifernez-Klassen O."/>
            <person name="Kalinowski J."/>
            <person name="Goesmann A."/>
            <person name="Mussgnug J.H."/>
            <person name="Kruse O."/>
        </authorList>
    </citation>
    <scope>NUCLEOTIDE SEQUENCE [LARGE SCALE GENOMIC DNA]</scope>
    <source>
        <strain evidence="6 7">SAG 48.87</strain>
    </source>
</reference>
<dbReference type="SUPFAM" id="SSF57850">
    <property type="entry name" value="RING/U-box"/>
    <property type="match status" value="1"/>
</dbReference>
<keyword evidence="1" id="KW-0479">Metal-binding</keyword>
<keyword evidence="3" id="KW-0862">Zinc</keyword>
<protein>
    <recommendedName>
        <fullName evidence="5">RING-CH-type domain-containing protein</fullName>
    </recommendedName>
</protein>
<accession>A0A0D2JTL0</accession>
<dbReference type="GO" id="GO:0008270">
    <property type="term" value="F:zinc ion binding"/>
    <property type="evidence" value="ECO:0007669"/>
    <property type="project" value="UniProtKB-KW"/>
</dbReference>
<dbReference type="AlphaFoldDB" id="A0A0D2JTL0"/>
<dbReference type="GeneID" id="25738597"/>
<evidence type="ECO:0000256" key="3">
    <source>
        <dbReference type="ARBA" id="ARBA00022833"/>
    </source>
</evidence>